<evidence type="ECO:0000256" key="1">
    <source>
        <dbReference type="SAM" id="MobiDB-lite"/>
    </source>
</evidence>
<name>A0A2P1MXT3_9CAUD</name>
<sequence>MTGYKFNGCEVIEKESYKIHDRVAWLCVCYCGEYFSATGKHIRNESVKSCGCLRKEILGSQGEKNKKHGETNSKLYSVWRGIKKRCRVSNTPNYEHYGGRGIDVCDEWYYDFESFRDWAIKNGYEEGLSIDRIDVNGNYEPSNCRWSTMKEQQNNRRNTKYGMYKGEMMTFSEIAEITGLSLQAIHYRHKNNIDFEKPEKQLKKSKEIPENKSEDLK</sequence>
<protein>
    <submittedName>
        <fullName evidence="2">Uncharacterized protein</fullName>
    </submittedName>
</protein>
<dbReference type="RefSeq" id="YP_009799664.1">
    <property type="nucleotide sequence ID" value="NC_047945.1"/>
</dbReference>
<evidence type="ECO:0000313" key="3">
    <source>
        <dbReference type="Proteomes" id="UP000241797"/>
    </source>
</evidence>
<dbReference type="Proteomes" id="UP000241797">
    <property type="component" value="Segment"/>
</dbReference>
<evidence type="ECO:0000313" key="2">
    <source>
        <dbReference type="EMBL" id="AVP40397.1"/>
    </source>
</evidence>
<dbReference type="EMBL" id="MH078572">
    <property type="protein sequence ID" value="AVP40397.1"/>
    <property type="molecule type" value="Genomic_DNA"/>
</dbReference>
<keyword evidence="3" id="KW-1185">Reference proteome</keyword>
<organism evidence="2 3">
    <name type="scientific">Staphylococcus phage phiSA_BS1</name>
    <dbReference type="NCBI Taxonomy" id="2126734"/>
    <lineage>
        <taxon>Viruses</taxon>
        <taxon>Duplodnaviria</taxon>
        <taxon>Heunggongvirae</taxon>
        <taxon>Uroviricota</taxon>
        <taxon>Caudoviricetes</taxon>
        <taxon>Herelleviridae</taxon>
        <taxon>Twortvirinae</taxon>
        <taxon>Baoshanvirus</taxon>
        <taxon>Baoshanvirus BS1</taxon>
    </lineage>
</organism>
<feature type="region of interest" description="Disordered" evidence="1">
    <location>
        <begin position="196"/>
        <end position="217"/>
    </location>
</feature>
<proteinExistence type="predicted"/>
<accession>A0A2P1MXT3</accession>
<reference evidence="2 3" key="1">
    <citation type="submission" date="2018-03" db="EMBL/GenBank/DDBJ databases">
        <title>Isolation, the biological characteristics and genomics of two new strains of lysate Staphylococcus aureus phage.</title>
        <authorList>
            <person name="Jin X."/>
            <person name="Zhang C."/>
        </authorList>
    </citation>
    <scope>NUCLEOTIDE SEQUENCE [LARGE SCALE GENOMIC DNA]</scope>
</reference>
<dbReference type="KEGG" id="vg:54990153"/>
<dbReference type="GeneID" id="54990153"/>